<sequence length="74" mass="7586">MADPRDHDERTPREPAVGAASEVYRLHVGGAPGLLGESLAEMRRARPGLLAGIAGAAALIGVALVAFVVASARR</sequence>
<proteinExistence type="predicted"/>
<dbReference type="Proteomes" id="UP000198822">
    <property type="component" value="Chromosome I"/>
</dbReference>
<dbReference type="RefSeq" id="WP_092505094.1">
    <property type="nucleotide sequence ID" value="NZ_LT629695.1"/>
</dbReference>
<protein>
    <submittedName>
        <fullName evidence="2">Uncharacterized protein</fullName>
    </submittedName>
</protein>
<evidence type="ECO:0000313" key="2">
    <source>
        <dbReference type="EMBL" id="SDH75645.1"/>
    </source>
</evidence>
<dbReference type="EMBL" id="LT629695">
    <property type="protein sequence ID" value="SDH75645.1"/>
    <property type="molecule type" value="Genomic_DNA"/>
</dbReference>
<feature type="transmembrane region" description="Helical" evidence="1">
    <location>
        <begin position="49"/>
        <end position="70"/>
    </location>
</feature>
<evidence type="ECO:0000313" key="3">
    <source>
        <dbReference type="Proteomes" id="UP000198822"/>
    </source>
</evidence>
<accession>A0A1G8F0J0</accession>
<keyword evidence="1" id="KW-0812">Transmembrane</keyword>
<organism evidence="2 3">
    <name type="scientific">Agrococcus jejuensis</name>
    <dbReference type="NCBI Taxonomy" id="399736"/>
    <lineage>
        <taxon>Bacteria</taxon>
        <taxon>Bacillati</taxon>
        <taxon>Actinomycetota</taxon>
        <taxon>Actinomycetes</taxon>
        <taxon>Micrococcales</taxon>
        <taxon>Microbacteriaceae</taxon>
        <taxon>Agrococcus</taxon>
    </lineage>
</organism>
<dbReference type="AlphaFoldDB" id="A0A1G8F0J0"/>
<keyword evidence="1" id="KW-0472">Membrane</keyword>
<name>A0A1G8F0J0_9MICO</name>
<gene>
    <name evidence="2" type="ORF">SAMN04489720_2272</name>
</gene>
<keyword evidence="1" id="KW-1133">Transmembrane helix</keyword>
<keyword evidence="3" id="KW-1185">Reference proteome</keyword>
<dbReference type="STRING" id="399736.SAMN04489720_2272"/>
<reference evidence="3" key="1">
    <citation type="submission" date="2016-10" db="EMBL/GenBank/DDBJ databases">
        <authorList>
            <person name="Varghese N."/>
            <person name="Submissions S."/>
        </authorList>
    </citation>
    <scope>NUCLEOTIDE SEQUENCE [LARGE SCALE GENOMIC DNA]</scope>
    <source>
        <strain evidence="3">DSM 22002</strain>
    </source>
</reference>
<evidence type="ECO:0000256" key="1">
    <source>
        <dbReference type="SAM" id="Phobius"/>
    </source>
</evidence>